<accession>A0A382LPF3</accession>
<evidence type="ECO:0000256" key="6">
    <source>
        <dbReference type="ARBA" id="ARBA00023004"/>
    </source>
</evidence>
<dbReference type="GO" id="GO:0051213">
    <property type="term" value="F:dioxygenase activity"/>
    <property type="evidence" value="ECO:0007669"/>
    <property type="project" value="UniProtKB-KW"/>
</dbReference>
<protein>
    <recommendedName>
        <fullName evidence="7">Gamma-butyrobetaine hydroxylase-like N-terminal domain-containing protein</fullName>
    </recommendedName>
</protein>
<name>A0A382LPF3_9ZZZZ</name>
<organism evidence="8">
    <name type="scientific">marine metagenome</name>
    <dbReference type="NCBI Taxonomy" id="408172"/>
    <lineage>
        <taxon>unclassified sequences</taxon>
        <taxon>metagenomes</taxon>
        <taxon>ecological metagenomes</taxon>
    </lineage>
</organism>
<dbReference type="Gene3D" id="3.30.2020.30">
    <property type="match status" value="1"/>
</dbReference>
<dbReference type="Pfam" id="PF06155">
    <property type="entry name" value="GBBH-like_N"/>
    <property type="match status" value="1"/>
</dbReference>
<comment type="cofactor">
    <cofactor evidence="1">
        <name>Fe(2+)</name>
        <dbReference type="ChEBI" id="CHEBI:29033"/>
    </cofactor>
</comment>
<dbReference type="InterPro" id="IPR038492">
    <property type="entry name" value="GBBH-like_N_sf"/>
</dbReference>
<gene>
    <name evidence="8" type="ORF">METZ01_LOCUS291528</name>
</gene>
<sequence length="207" mass="25008">MKLVKYTILYNHKYIYLLMQKKYLIKKISKEKDFMKIIWNDGKVSKFHFIWLRDNCPSNEHPDTRQKIFNIIDVSENIHPKKYYINKNGNLEIDWSEGSHHSCYDAKWLKKHCYTQKNTNTYKSTYKLWDSKFEKNLNKIKIEHDDIMQSDEALTKWLELLIKYGISIIKNSPIEIKSAFKILNRISHIRETFFKTPFEVINIPKPN</sequence>
<feature type="non-terminal residue" evidence="8">
    <location>
        <position position="207"/>
    </location>
</feature>
<evidence type="ECO:0000256" key="5">
    <source>
        <dbReference type="ARBA" id="ARBA00023002"/>
    </source>
</evidence>
<proteinExistence type="inferred from homology"/>
<feature type="domain" description="Gamma-butyrobetaine hydroxylase-like N-terminal" evidence="7">
    <location>
        <begin position="28"/>
        <end position="109"/>
    </location>
</feature>
<evidence type="ECO:0000256" key="3">
    <source>
        <dbReference type="ARBA" id="ARBA00022723"/>
    </source>
</evidence>
<dbReference type="InterPro" id="IPR042098">
    <property type="entry name" value="TauD-like_sf"/>
</dbReference>
<dbReference type="SUPFAM" id="SSF51197">
    <property type="entry name" value="Clavaminate synthase-like"/>
    <property type="match status" value="1"/>
</dbReference>
<dbReference type="EMBL" id="UINC01088449">
    <property type="protein sequence ID" value="SVC38674.1"/>
    <property type="molecule type" value="Genomic_DNA"/>
</dbReference>
<dbReference type="GO" id="GO:0046872">
    <property type="term" value="F:metal ion binding"/>
    <property type="evidence" value="ECO:0007669"/>
    <property type="project" value="UniProtKB-KW"/>
</dbReference>
<keyword evidence="4" id="KW-0223">Dioxygenase</keyword>
<keyword evidence="3" id="KW-0479">Metal-binding</keyword>
<evidence type="ECO:0000256" key="1">
    <source>
        <dbReference type="ARBA" id="ARBA00001954"/>
    </source>
</evidence>
<dbReference type="Gene3D" id="3.60.130.10">
    <property type="entry name" value="Clavaminate synthase-like"/>
    <property type="match status" value="1"/>
</dbReference>
<comment type="similarity">
    <text evidence="2">Belongs to the gamma-BBH/TMLD family.</text>
</comment>
<evidence type="ECO:0000256" key="4">
    <source>
        <dbReference type="ARBA" id="ARBA00022964"/>
    </source>
</evidence>
<evidence type="ECO:0000259" key="7">
    <source>
        <dbReference type="Pfam" id="PF06155"/>
    </source>
</evidence>
<keyword evidence="5" id="KW-0560">Oxidoreductase</keyword>
<dbReference type="FunFam" id="3.30.2020.30:FF:000002">
    <property type="entry name" value="Putative gamma-butyrobetaine dioxygenase"/>
    <property type="match status" value="1"/>
</dbReference>
<dbReference type="InterPro" id="IPR010376">
    <property type="entry name" value="GBBH-like_N"/>
</dbReference>
<reference evidence="8" key="1">
    <citation type="submission" date="2018-05" db="EMBL/GenBank/DDBJ databases">
        <authorList>
            <person name="Lanie J.A."/>
            <person name="Ng W.-L."/>
            <person name="Kazmierczak K.M."/>
            <person name="Andrzejewski T.M."/>
            <person name="Davidsen T.M."/>
            <person name="Wayne K.J."/>
            <person name="Tettelin H."/>
            <person name="Glass J.I."/>
            <person name="Rusch D."/>
            <person name="Podicherti R."/>
            <person name="Tsui H.-C.T."/>
            <person name="Winkler M.E."/>
        </authorList>
    </citation>
    <scope>NUCLEOTIDE SEQUENCE</scope>
</reference>
<evidence type="ECO:0000256" key="2">
    <source>
        <dbReference type="ARBA" id="ARBA00008654"/>
    </source>
</evidence>
<keyword evidence="6" id="KW-0408">Iron</keyword>
<evidence type="ECO:0000313" key="8">
    <source>
        <dbReference type="EMBL" id="SVC38674.1"/>
    </source>
</evidence>
<dbReference type="AlphaFoldDB" id="A0A382LPF3"/>